<dbReference type="Pfam" id="PF04972">
    <property type="entry name" value="BON"/>
    <property type="match status" value="1"/>
</dbReference>
<organism evidence="3 4">
    <name type="scientific">Rhodanobacter denitrificans</name>
    <dbReference type="NCBI Taxonomy" id="666685"/>
    <lineage>
        <taxon>Bacteria</taxon>
        <taxon>Pseudomonadati</taxon>
        <taxon>Pseudomonadota</taxon>
        <taxon>Gammaproteobacteria</taxon>
        <taxon>Lysobacterales</taxon>
        <taxon>Rhodanobacteraceae</taxon>
        <taxon>Rhodanobacter</taxon>
    </lineage>
</organism>
<accession>A0A2W5KCK3</accession>
<dbReference type="PROSITE" id="PS50914">
    <property type="entry name" value="BON"/>
    <property type="match status" value="1"/>
</dbReference>
<dbReference type="InterPro" id="IPR051686">
    <property type="entry name" value="Lipoprotein_DolP"/>
</dbReference>
<dbReference type="EMBL" id="QFPO01000007">
    <property type="protein sequence ID" value="PZQ14732.1"/>
    <property type="molecule type" value="Genomic_DNA"/>
</dbReference>
<dbReference type="SMART" id="SM00749">
    <property type="entry name" value="BON"/>
    <property type="match status" value="1"/>
</dbReference>
<gene>
    <name evidence="3" type="ORF">DI564_09515</name>
</gene>
<dbReference type="InterPro" id="IPR014004">
    <property type="entry name" value="Transpt-assoc_nodulatn_dom_bac"/>
</dbReference>
<dbReference type="InterPro" id="IPR007055">
    <property type="entry name" value="BON_dom"/>
</dbReference>
<sequence>MKLLSPKTLLTHSLALALAAGGSIAFADSTAVTPDNAADKKSEQPVSDTWITTKVKAELAATDGVKSTDISVETTNGVVTLIGVQESKTAVDKAIAAARSIKGVKDVDASGLKTI</sequence>
<evidence type="ECO:0000313" key="3">
    <source>
        <dbReference type="EMBL" id="PZQ14732.1"/>
    </source>
</evidence>
<dbReference type="Gene3D" id="3.30.1340.30">
    <property type="match status" value="1"/>
</dbReference>
<evidence type="ECO:0000259" key="2">
    <source>
        <dbReference type="PROSITE" id="PS50914"/>
    </source>
</evidence>
<dbReference type="PANTHER" id="PTHR34606">
    <property type="entry name" value="BON DOMAIN-CONTAINING PROTEIN"/>
    <property type="match status" value="1"/>
</dbReference>
<comment type="caution">
    <text evidence="3">The sequence shown here is derived from an EMBL/GenBank/DDBJ whole genome shotgun (WGS) entry which is preliminary data.</text>
</comment>
<protein>
    <submittedName>
        <fullName evidence="3">Transporter</fullName>
    </submittedName>
</protein>
<feature type="chain" id="PRO_5015963581" evidence="1">
    <location>
        <begin position="28"/>
        <end position="115"/>
    </location>
</feature>
<feature type="signal peptide" evidence="1">
    <location>
        <begin position="1"/>
        <end position="27"/>
    </location>
</feature>
<dbReference type="AlphaFoldDB" id="A0A2W5KCK3"/>
<reference evidence="3 4" key="1">
    <citation type="submission" date="2017-08" db="EMBL/GenBank/DDBJ databases">
        <title>Infants hospitalized years apart are colonized by the same room-sourced microbial strains.</title>
        <authorList>
            <person name="Brooks B."/>
            <person name="Olm M.R."/>
            <person name="Firek B.A."/>
            <person name="Baker R."/>
            <person name="Thomas B.C."/>
            <person name="Morowitz M.J."/>
            <person name="Banfield J.F."/>
        </authorList>
    </citation>
    <scope>NUCLEOTIDE SEQUENCE [LARGE SCALE GENOMIC DNA]</scope>
    <source>
        <strain evidence="3">S2_005_003_R2_42</strain>
    </source>
</reference>
<evidence type="ECO:0000256" key="1">
    <source>
        <dbReference type="SAM" id="SignalP"/>
    </source>
</evidence>
<evidence type="ECO:0000313" key="4">
    <source>
        <dbReference type="Proteomes" id="UP000249046"/>
    </source>
</evidence>
<keyword evidence="1" id="KW-0732">Signal</keyword>
<feature type="domain" description="BON" evidence="2">
    <location>
        <begin position="47"/>
        <end position="115"/>
    </location>
</feature>
<dbReference type="Proteomes" id="UP000249046">
    <property type="component" value="Unassembled WGS sequence"/>
</dbReference>
<dbReference type="PANTHER" id="PTHR34606:SF15">
    <property type="entry name" value="BON DOMAIN-CONTAINING PROTEIN"/>
    <property type="match status" value="1"/>
</dbReference>
<proteinExistence type="predicted"/>
<name>A0A2W5KCK3_9GAMM</name>